<dbReference type="EMBL" id="MU842842">
    <property type="protein sequence ID" value="KAK2031225.1"/>
    <property type="molecule type" value="Genomic_DNA"/>
</dbReference>
<accession>A0AAD9HLJ8</accession>
<keyword evidence="2" id="KW-1185">Reference proteome</keyword>
<dbReference type="Proteomes" id="UP001232148">
    <property type="component" value="Unassembled WGS sequence"/>
</dbReference>
<organism evidence="1 2">
    <name type="scientific">Colletotrichum zoysiae</name>
    <dbReference type="NCBI Taxonomy" id="1216348"/>
    <lineage>
        <taxon>Eukaryota</taxon>
        <taxon>Fungi</taxon>
        <taxon>Dikarya</taxon>
        <taxon>Ascomycota</taxon>
        <taxon>Pezizomycotina</taxon>
        <taxon>Sordariomycetes</taxon>
        <taxon>Hypocreomycetidae</taxon>
        <taxon>Glomerellales</taxon>
        <taxon>Glomerellaceae</taxon>
        <taxon>Colletotrichum</taxon>
        <taxon>Colletotrichum graminicola species complex</taxon>
    </lineage>
</organism>
<proteinExistence type="predicted"/>
<comment type="caution">
    <text evidence="1">The sequence shown here is derived from an EMBL/GenBank/DDBJ whole genome shotgun (WGS) entry which is preliminary data.</text>
</comment>
<sequence>MVSGVVPKCRFSNSHVSAFVITQGRFVSSSSSALPSSSSFRICIRLVPGAGRLRNRRHSVSRGRKRVVSAAAAWITASVSTPESNPHGPGLWGRRLCRERLDLGRFEDAGRDVQPTEMTPSGP</sequence>
<protein>
    <submittedName>
        <fullName evidence="1">Uncharacterized protein</fullName>
    </submittedName>
</protein>
<evidence type="ECO:0000313" key="2">
    <source>
        <dbReference type="Proteomes" id="UP001232148"/>
    </source>
</evidence>
<reference evidence="1" key="1">
    <citation type="submission" date="2021-06" db="EMBL/GenBank/DDBJ databases">
        <title>Comparative genomics, transcriptomics and evolutionary studies reveal genomic signatures of adaptation to plant cell wall in hemibiotrophic fungi.</title>
        <authorList>
            <consortium name="DOE Joint Genome Institute"/>
            <person name="Baroncelli R."/>
            <person name="Diaz J.F."/>
            <person name="Benocci T."/>
            <person name="Peng M."/>
            <person name="Battaglia E."/>
            <person name="Haridas S."/>
            <person name="Andreopoulos W."/>
            <person name="Labutti K."/>
            <person name="Pangilinan J."/>
            <person name="Floch G.L."/>
            <person name="Makela M.R."/>
            <person name="Henrissat B."/>
            <person name="Grigoriev I.V."/>
            <person name="Crouch J.A."/>
            <person name="De Vries R.P."/>
            <person name="Sukno S.A."/>
            <person name="Thon M.R."/>
        </authorList>
    </citation>
    <scope>NUCLEOTIDE SEQUENCE</scope>
    <source>
        <strain evidence="1">MAFF235873</strain>
    </source>
</reference>
<dbReference type="AlphaFoldDB" id="A0AAD9HLJ8"/>
<evidence type="ECO:0000313" key="1">
    <source>
        <dbReference type="EMBL" id="KAK2031225.1"/>
    </source>
</evidence>
<gene>
    <name evidence="1" type="ORF">LX32DRAFT_283054</name>
</gene>
<name>A0AAD9HLJ8_9PEZI</name>